<keyword evidence="3" id="KW-1185">Reference proteome</keyword>
<dbReference type="NCBIfam" id="TIGR00254">
    <property type="entry name" value="GGDEF"/>
    <property type="match status" value="1"/>
</dbReference>
<dbReference type="PANTHER" id="PTHR45138:SF9">
    <property type="entry name" value="DIGUANYLATE CYCLASE DGCM-RELATED"/>
    <property type="match status" value="1"/>
</dbReference>
<sequence>MNDAFGHEVGDEVLRHFAGCLHAALPGTFAARVGGEEFMLLFPGRSATVACQDLSALRAALPAAGLPPVTLTAGVVGCTDGHLPAALRRADLLLYQGKAQGRDCVISEPEDPEVEPLV</sequence>
<name>A0A2T3W3W4_9DEIO</name>
<dbReference type="InterPro" id="IPR000160">
    <property type="entry name" value="GGDEF_dom"/>
</dbReference>
<proteinExistence type="predicted"/>
<dbReference type="InterPro" id="IPR050469">
    <property type="entry name" value="Diguanylate_Cyclase"/>
</dbReference>
<dbReference type="AlphaFoldDB" id="A0A2T3W3W4"/>
<dbReference type="SMART" id="SM00267">
    <property type="entry name" value="GGDEF"/>
    <property type="match status" value="1"/>
</dbReference>
<dbReference type="InterPro" id="IPR043128">
    <property type="entry name" value="Rev_trsase/Diguanyl_cyclase"/>
</dbReference>
<evidence type="ECO:0000313" key="3">
    <source>
        <dbReference type="Proteomes" id="UP000240317"/>
    </source>
</evidence>
<gene>
    <name evidence="2" type="ORF">C8263_17435</name>
</gene>
<dbReference type="CDD" id="cd01949">
    <property type="entry name" value="GGDEF"/>
    <property type="match status" value="1"/>
</dbReference>
<reference evidence="2 3" key="1">
    <citation type="submission" date="2018-03" db="EMBL/GenBank/DDBJ databases">
        <title>Draft genome of Deinococcus sp. OD32.</title>
        <authorList>
            <person name="Wang X.-P."/>
            <person name="Du Z.-J."/>
        </authorList>
    </citation>
    <scope>NUCLEOTIDE SEQUENCE [LARGE SCALE GENOMIC DNA]</scope>
    <source>
        <strain evidence="2 3">OD32</strain>
    </source>
</reference>
<dbReference type="GO" id="GO:0052621">
    <property type="term" value="F:diguanylate cyclase activity"/>
    <property type="evidence" value="ECO:0007669"/>
    <property type="project" value="TreeGrafter"/>
</dbReference>
<evidence type="ECO:0000313" key="2">
    <source>
        <dbReference type="EMBL" id="PTA66529.1"/>
    </source>
</evidence>
<accession>A0A2T3W3W4</accession>
<protein>
    <recommendedName>
        <fullName evidence="1">GGDEF domain-containing protein</fullName>
    </recommendedName>
</protein>
<dbReference type="Pfam" id="PF00990">
    <property type="entry name" value="GGDEF"/>
    <property type="match status" value="1"/>
</dbReference>
<dbReference type="InterPro" id="IPR029787">
    <property type="entry name" value="Nucleotide_cyclase"/>
</dbReference>
<feature type="domain" description="GGDEF" evidence="1">
    <location>
        <begin position="1"/>
        <end position="110"/>
    </location>
</feature>
<dbReference type="Gene3D" id="3.30.70.270">
    <property type="match status" value="1"/>
</dbReference>
<dbReference type="PROSITE" id="PS50887">
    <property type="entry name" value="GGDEF"/>
    <property type="match status" value="1"/>
</dbReference>
<dbReference type="OrthoDB" id="453368at2"/>
<organism evidence="2 3">
    <name type="scientific">Deinococcus arcticus</name>
    <dbReference type="NCBI Taxonomy" id="2136176"/>
    <lineage>
        <taxon>Bacteria</taxon>
        <taxon>Thermotogati</taxon>
        <taxon>Deinococcota</taxon>
        <taxon>Deinococci</taxon>
        <taxon>Deinococcales</taxon>
        <taxon>Deinococcaceae</taxon>
        <taxon>Deinococcus</taxon>
    </lineage>
</organism>
<evidence type="ECO:0000259" key="1">
    <source>
        <dbReference type="PROSITE" id="PS50887"/>
    </source>
</evidence>
<comment type="caution">
    <text evidence="2">The sequence shown here is derived from an EMBL/GenBank/DDBJ whole genome shotgun (WGS) entry which is preliminary data.</text>
</comment>
<dbReference type="PANTHER" id="PTHR45138">
    <property type="entry name" value="REGULATORY COMPONENTS OF SENSORY TRANSDUCTION SYSTEM"/>
    <property type="match status" value="1"/>
</dbReference>
<dbReference type="EMBL" id="PYSV01000027">
    <property type="protein sequence ID" value="PTA66529.1"/>
    <property type="molecule type" value="Genomic_DNA"/>
</dbReference>
<dbReference type="Proteomes" id="UP000240317">
    <property type="component" value="Unassembled WGS sequence"/>
</dbReference>
<dbReference type="SUPFAM" id="SSF55073">
    <property type="entry name" value="Nucleotide cyclase"/>
    <property type="match status" value="1"/>
</dbReference>